<dbReference type="InterPro" id="IPR036291">
    <property type="entry name" value="NAD(P)-bd_dom_sf"/>
</dbReference>
<dbReference type="GO" id="GO:0016646">
    <property type="term" value="F:oxidoreductase activity, acting on the CH-NH group of donors, NAD or NADP as acceptor"/>
    <property type="evidence" value="ECO:0007669"/>
    <property type="project" value="TreeGrafter"/>
</dbReference>
<dbReference type="OrthoDB" id="9785372at2"/>
<dbReference type="SUPFAM" id="SSF51735">
    <property type="entry name" value="NAD(P)-binding Rossmann-fold domains"/>
    <property type="match status" value="1"/>
</dbReference>
<dbReference type="Gene3D" id="3.40.50.720">
    <property type="entry name" value="NAD(P)-binding Rossmann-like Domain"/>
    <property type="match status" value="1"/>
</dbReference>
<dbReference type="RefSeq" id="WP_097074321.1">
    <property type="nucleotide sequence ID" value="NZ_OBMQ01000010.1"/>
</dbReference>
<feature type="domain" description="NAD(P)-binding" evidence="1">
    <location>
        <begin position="7"/>
        <end position="193"/>
    </location>
</feature>
<gene>
    <name evidence="2" type="ORF">SAMN05880501_11096</name>
</gene>
<dbReference type="Pfam" id="PF13460">
    <property type="entry name" value="NAD_binding_10"/>
    <property type="match status" value="1"/>
</dbReference>
<dbReference type="EMBL" id="OBMQ01000010">
    <property type="protein sequence ID" value="SOC18411.1"/>
    <property type="molecule type" value="Genomic_DNA"/>
</dbReference>
<accession>A0A285TEK6</accession>
<evidence type="ECO:0000313" key="3">
    <source>
        <dbReference type="Proteomes" id="UP000219636"/>
    </source>
</evidence>
<dbReference type="InterPro" id="IPR016040">
    <property type="entry name" value="NAD(P)-bd_dom"/>
</dbReference>
<dbReference type="Proteomes" id="UP000219636">
    <property type="component" value="Unassembled WGS sequence"/>
</dbReference>
<keyword evidence="3" id="KW-1185">Reference proteome</keyword>
<protein>
    <recommendedName>
        <fullName evidence="1">NAD(P)-binding domain-containing protein</fullName>
    </recommendedName>
</protein>
<proteinExistence type="predicted"/>
<name>A0A285TEK6_9BACL</name>
<dbReference type="InterPro" id="IPR051606">
    <property type="entry name" value="Polyketide_Oxido-like"/>
</dbReference>
<evidence type="ECO:0000259" key="1">
    <source>
        <dbReference type="Pfam" id="PF13460"/>
    </source>
</evidence>
<organism evidence="2 3">
    <name type="scientific">Ureibacillus xyleni</name>
    <dbReference type="NCBI Taxonomy" id="614648"/>
    <lineage>
        <taxon>Bacteria</taxon>
        <taxon>Bacillati</taxon>
        <taxon>Bacillota</taxon>
        <taxon>Bacilli</taxon>
        <taxon>Bacillales</taxon>
        <taxon>Caryophanaceae</taxon>
        <taxon>Ureibacillus</taxon>
    </lineage>
</organism>
<dbReference type="PANTHER" id="PTHR43355:SF2">
    <property type="entry name" value="FLAVIN REDUCTASE (NADPH)"/>
    <property type="match status" value="1"/>
</dbReference>
<dbReference type="AlphaFoldDB" id="A0A285TEK6"/>
<dbReference type="PANTHER" id="PTHR43355">
    <property type="entry name" value="FLAVIN REDUCTASE (NADPH)"/>
    <property type="match status" value="1"/>
</dbReference>
<evidence type="ECO:0000313" key="2">
    <source>
        <dbReference type="EMBL" id="SOC18411.1"/>
    </source>
</evidence>
<reference evidence="3" key="1">
    <citation type="submission" date="2017-08" db="EMBL/GenBank/DDBJ databases">
        <authorList>
            <person name="Varghese N."/>
            <person name="Submissions S."/>
        </authorList>
    </citation>
    <scope>NUCLEOTIDE SEQUENCE [LARGE SCALE GENOMIC DNA]</scope>
    <source>
        <strain evidence="3">JC22</strain>
    </source>
</reference>
<sequence length="215" mass="24380">MKIGIIGASSKAGRNILMEAKMRNHEITAFVRHRERLIDPNIKIVKREAFELTKKDLMHFDVLINAYSALPGEKFLHVELGRHLIKLLEKTNTKLFVVGGPGSLFIDRECTTRLIDIPEYPQESKSIARQQLQNLIDLQRSSIKWTFLSPSPLFDSDGPRTGHYILGKDRLLLNSQQISYVSYADYAVAVLDEIENPHHVNEHFTVASENATSAS</sequence>